<organism evidence="1 2">
    <name type="scientific">Aspergillus heteromorphus CBS 117.55</name>
    <dbReference type="NCBI Taxonomy" id="1448321"/>
    <lineage>
        <taxon>Eukaryota</taxon>
        <taxon>Fungi</taxon>
        <taxon>Dikarya</taxon>
        <taxon>Ascomycota</taxon>
        <taxon>Pezizomycotina</taxon>
        <taxon>Eurotiomycetes</taxon>
        <taxon>Eurotiomycetidae</taxon>
        <taxon>Eurotiales</taxon>
        <taxon>Aspergillaceae</taxon>
        <taxon>Aspergillus</taxon>
        <taxon>Aspergillus subgen. Circumdati</taxon>
    </lineage>
</organism>
<comment type="caution">
    <text evidence="1">The sequence shown here is derived from an EMBL/GenBank/DDBJ whole genome shotgun (WGS) entry which is preliminary data.</text>
</comment>
<evidence type="ECO:0000313" key="2">
    <source>
        <dbReference type="Proteomes" id="UP000247233"/>
    </source>
</evidence>
<dbReference type="RefSeq" id="XP_025399717.1">
    <property type="nucleotide sequence ID" value="XM_025541086.1"/>
</dbReference>
<sequence>MASHVVGGCVLLSQAICFLADRNSSNQFIMETESSFPPGSLILVARTIDRDYVDYGMVHWGEIMGILYTYNERYSNYARLSAVIIIVISSYSICSPCTE</sequence>
<dbReference type="Proteomes" id="UP000247233">
    <property type="component" value="Unassembled WGS sequence"/>
</dbReference>
<gene>
    <name evidence="1" type="ORF">BO70DRAFT_33608</name>
</gene>
<reference evidence="1 2" key="1">
    <citation type="submission" date="2016-12" db="EMBL/GenBank/DDBJ databases">
        <title>The genomes of Aspergillus section Nigri reveals drivers in fungal speciation.</title>
        <authorList>
            <consortium name="DOE Joint Genome Institute"/>
            <person name="Vesth T.C."/>
            <person name="Nybo J."/>
            <person name="Theobald S."/>
            <person name="Brandl J."/>
            <person name="Frisvad J.C."/>
            <person name="Nielsen K.F."/>
            <person name="Lyhne E.K."/>
            <person name="Kogle M.E."/>
            <person name="Kuo A."/>
            <person name="Riley R."/>
            <person name="Clum A."/>
            <person name="Nolan M."/>
            <person name="Lipzen A."/>
            <person name="Salamov A."/>
            <person name="Henrissat B."/>
            <person name="Wiebenga A."/>
            <person name="De Vries R.P."/>
            <person name="Grigoriev I.V."/>
            <person name="Mortensen U.H."/>
            <person name="Andersen M.R."/>
            <person name="Baker S.E."/>
        </authorList>
    </citation>
    <scope>NUCLEOTIDE SEQUENCE [LARGE SCALE GENOMIC DNA]</scope>
    <source>
        <strain evidence="1 2">CBS 117.55</strain>
    </source>
</reference>
<dbReference type="AlphaFoldDB" id="A0A317W9J3"/>
<dbReference type="EMBL" id="MSFL01000011">
    <property type="protein sequence ID" value="PWY83003.1"/>
    <property type="molecule type" value="Genomic_DNA"/>
</dbReference>
<accession>A0A317W9J3</accession>
<keyword evidence="2" id="KW-1185">Reference proteome</keyword>
<dbReference type="GeneID" id="37063323"/>
<name>A0A317W9J3_9EURO</name>
<evidence type="ECO:0000313" key="1">
    <source>
        <dbReference type="EMBL" id="PWY83003.1"/>
    </source>
</evidence>
<proteinExistence type="predicted"/>
<protein>
    <submittedName>
        <fullName evidence="1">Uncharacterized protein</fullName>
    </submittedName>
</protein>
<dbReference type="VEuPathDB" id="FungiDB:BO70DRAFT_33608"/>